<dbReference type="CDD" id="cd02513">
    <property type="entry name" value="CMP-NeuAc_Synthase"/>
    <property type="match status" value="1"/>
</dbReference>
<dbReference type="Pfam" id="PF02348">
    <property type="entry name" value="CTP_transf_3"/>
    <property type="match status" value="1"/>
</dbReference>
<dbReference type="AlphaFoldDB" id="E7C3V9"/>
<dbReference type="SUPFAM" id="SSF53448">
    <property type="entry name" value="Nucleotide-diphospho-sugar transferases"/>
    <property type="match status" value="1"/>
</dbReference>
<protein>
    <submittedName>
        <fullName evidence="1">CMP-N-acetylneuraminic acid synthetase</fullName>
    </submittedName>
</protein>
<name>E7C3V9_9BACT</name>
<dbReference type="PANTHER" id="PTHR21485:SF6">
    <property type="entry name" value="N-ACYLNEURAMINATE CYTIDYLYLTRANSFERASE-RELATED"/>
    <property type="match status" value="1"/>
</dbReference>
<dbReference type="InterPro" id="IPR003329">
    <property type="entry name" value="Cytidylyl_trans"/>
</dbReference>
<dbReference type="InterPro" id="IPR029044">
    <property type="entry name" value="Nucleotide-diphossugar_trans"/>
</dbReference>
<sequence length="231" mass="25947">MAFRILTIIPARSGSKGLRGKNIRLLAGKPLLVHAIELAQRSKRSSEDWAIMVSTNSPKYARLAKSAGALVPQLRPPHLAQDESKLTDVIFYTLPLMERSHGPFDCVLMLSPTTPLTKPSDIRRGIELLKTRKAQSAVSVVEDQLPPSWIFKIKNESLYQKSPTKVQRRQTVDTSYRLNGAIYLAQPQWLHKNGQFVKTGETKPIIMPKSRSLDIENADDLKIAHHLLRSP</sequence>
<dbReference type="EMBL" id="GU567976">
    <property type="protein sequence ID" value="ADI22133.1"/>
    <property type="molecule type" value="Genomic_DNA"/>
</dbReference>
<dbReference type="GO" id="GO:0008781">
    <property type="term" value="F:N-acylneuraminate cytidylyltransferase activity"/>
    <property type="evidence" value="ECO:0007669"/>
    <property type="project" value="TreeGrafter"/>
</dbReference>
<dbReference type="InterPro" id="IPR050793">
    <property type="entry name" value="CMP-NeuNAc_synthase"/>
</dbReference>
<accession>E7C3V9</accession>
<organism evidence="1">
    <name type="scientific">uncultured myxobacterium HF0200_19H16</name>
    <dbReference type="NCBI Taxonomy" id="723559"/>
    <lineage>
        <taxon>Bacteria</taxon>
        <taxon>Pseudomonadati</taxon>
        <taxon>Myxococcota</taxon>
        <taxon>Myxococcia</taxon>
        <taxon>Myxococcales</taxon>
        <taxon>environmental samples</taxon>
    </lineage>
</organism>
<proteinExistence type="predicted"/>
<reference evidence="1" key="1">
    <citation type="submission" date="2010-01" db="EMBL/GenBank/DDBJ databases">
        <title>Genome fragments of uncultured bacteria from the North Pacific subtropical Gyre.</title>
        <authorList>
            <person name="Pham V.D."/>
            <person name="Delong E.F."/>
        </authorList>
    </citation>
    <scope>NUCLEOTIDE SEQUENCE</scope>
</reference>
<evidence type="ECO:0000313" key="1">
    <source>
        <dbReference type="EMBL" id="ADI22133.1"/>
    </source>
</evidence>
<dbReference type="Gene3D" id="3.90.550.10">
    <property type="entry name" value="Spore Coat Polysaccharide Biosynthesis Protein SpsA, Chain A"/>
    <property type="match status" value="1"/>
</dbReference>
<dbReference type="PANTHER" id="PTHR21485">
    <property type="entry name" value="HAD SUPERFAMILY MEMBERS CMAS AND KDSC"/>
    <property type="match status" value="1"/>
</dbReference>